<dbReference type="Gene3D" id="3.30.420.80">
    <property type="entry name" value="Ribosomal protein S11"/>
    <property type="match status" value="1"/>
</dbReference>
<gene>
    <name evidence="5" type="ORF">FA14DRAFT_156733</name>
</gene>
<feature type="region of interest" description="Disordered" evidence="4">
    <location>
        <begin position="56"/>
        <end position="78"/>
    </location>
</feature>
<feature type="region of interest" description="Disordered" evidence="4">
    <location>
        <begin position="140"/>
        <end position="160"/>
    </location>
</feature>
<dbReference type="GO" id="GO:0005840">
    <property type="term" value="C:ribosome"/>
    <property type="evidence" value="ECO:0007669"/>
    <property type="project" value="UniProtKB-KW"/>
</dbReference>
<protein>
    <submittedName>
        <fullName evidence="5">Translational machinery component</fullName>
    </submittedName>
</protein>
<accession>A0A316V9W6</accession>
<evidence type="ECO:0000313" key="5">
    <source>
        <dbReference type="EMBL" id="PWN34064.1"/>
    </source>
</evidence>
<feature type="compositionally biased region" description="Polar residues" evidence="4">
    <location>
        <begin position="140"/>
        <end position="149"/>
    </location>
</feature>
<evidence type="ECO:0000256" key="3">
    <source>
        <dbReference type="ARBA" id="ARBA00023274"/>
    </source>
</evidence>
<dbReference type="PANTHER" id="PTHR11759">
    <property type="entry name" value="40S RIBOSOMAL PROTEIN S14/30S RIBOSOMAL PROTEIN S11"/>
    <property type="match status" value="1"/>
</dbReference>
<evidence type="ECO:0000256" key="1">
    <source>
        <dbReference type="ARBA" id="ARBA00006194"/>
    </source>
</evidence>
<feature type="compositionally biased region" description="Low complexity" evidence="4">
    <location>
        <begin position="93"/>
        <end position="102"/>
    </location>
</feature>
<dbReference type="Proteomes" id="UP000245771">
    <property type="component" value="Unassembled WGS sequence"/>
</dbReference>
<proteinExistence type="inferred from homology"/>
<dbReference type="GeneID" id="37019631"/>
<dbReference type="GO" id="GO:0003735">
    <property type="term" value="F:structural constituent of ribosome"/>
    <property type="evidence" value="ECO:0007669"/>
    <property type="project" value="InterPro"/>
</dbReference>
<dbReference type="STRING" id="1280837.A0A316V9W6"/>
<reference evidence="5 6" key="1">
    <citation type="journal article" date="2018" name="Mol. Biol. Evol.">
        <title>Broad Genomic Sampling Reveals a Smut Pathogenic Ancestry of the Fungal Clade Ustilaginomycotina.</title>
        <authorList>
            <person name="Kijpornyongpan T."/>
            <person name="Mondo S.J."/>
            <person name="Barry K."/>
            <person name="Sandor L."/>
            <person name="Lee J."/>
            <person name="Lipzen A."/>
            <person name="Pangilinan J."/>
            <person name="LaButti K."/>
            <person name="Hainaut M."/>
            <person name="Henrissat B."/>
            <person name="Grigoriev I.V."/>
            <person name="Spatafora J.W."/>
            <person name="Aime M.C."/>
        </authorList>
    </citation>
    <scope>NUCLEOTIDE SEQUENCE [LARGE SCALE GENOMIC DNA]</scope>
    <source>
        <strain evidence="5 6">MCA 3882</strain>
    </source>
</reference>
<keyword evidence="3" id="KW-0687">Ribonucleoprotein</keyword>
<comment type="similarity">
    <text evidence="1">Belongs to the universal ribosomal protein uS11 family.</text>
</comment>
<dbReference type="GO" id="GO:1990904">
    <property type="term" value="C:ribonucleoprotein complex"/>
    <property type="evidence" value="ECO:0007669"/>
    <property type="project" value="UniProtKB-KW"/>
</dbReference>
<organism evidence="5 6">
    <name type="scientific">Meira miltonrushii</name>
    <dbReference type="NCBI Taxonomy" id="1280837"/>
    <lineage>
        <taxon>Eukaryota</taxon>
        <taxon>Fungi</taxon>
        <taxon>Dikarya</taxon>
        <taxon>Basidiomycota</taxon>
        <taxon>Ustilaginomycotina</taxon>
        <taxon>Exobasidiomycetes</taxon>
        <taxon>Exobasidiales</taxon>
        <taxon>Brachybasidiaceae</taxon>
        <taxon>Meira</taxon>
    </lineage>
</organism>
<dbReference type="InParanoid" id="A0A316V9W6"/>
<dbReference type="SUPFAM" id="SSF53137">
    <property type="entry name" value="Translational machinery components"/>
    <property type="match status" value="1"/>
</dbReference>
<evidence type="ECO:0000256" key="4">
    <source>
        <dbReference type="SAM" id="MobiDB-lite"/>
    </source>
</evidence>
<name>A0A316V9W6_9BASI</name>
<feature type="region of interest" description="Disordered" evidence="4">
    <location>
        <begin position="93"/>
        <end position="128"/>
    </location>
</feature>
<dbReference type="Pfam" id="PF00411">
    <property type="entry name" value="Ribosomal_S11"/>
    <property type="match status" value="1"/>
</dbReference>
<keyword evidence="6" id="KW-1185">Reference proteome</keyword>
<dbReference type="InterPro" id="IPR001971">
    <property type="entry name" value="Ribosomal_uS11"/>
</dbReference>
<sequence>MMNVSRSLRMAIRPLMGEASTSRLQAPIRFHNLNASMRLHSSAKVMVDDVKDAKQVTLDSTEQPTSPEQTTSSELPTIEAEDIVDADKVEAEAAAESTSSEETAIEAETEMPKETPISAFSLPTMAPGEALPESFRASQMSALPGSASQRVPYRTGEQKPHKLHVQATRNNCIITLTGHEGSVMKRESSGSIGFKKAARSGYESAYRVAISMFQHIETNKSPWRIQGIDIIWKGFGQGREAVYRALLSSEGTQIRNLVRRISDNTALKVGGTRPRKRRML</sequence>
<evidence type="ECO:0000256" key="2">
    <source>
        <dbReference type="ARBA" id="ARBA00022980"/>
    </source>
</evidence>
<evidence type="ECO:0000313" key="6">
    <source>
        <dbReference type="Proteomes" id="UP000245771"/>
    </source>
</evidence>
<dbReference type="RefSeq" id="XP_025354366.1">
    <property type="nucleotide sequence ID" value="XM_025497850.1"/>
</dbReference>
<dbReference type="AlphaFoldDB" id="A0A316V9W6"/>
<dbReference type="OrthoDB" id="1654884at2759"/>
<dbReference type="HAMAP" id="MF_01310">
    <property type="entry name" value="Ribosomal_uS11"/>
    <property type="match status" value="1"/>
</dbReference>
<dbReference type="InterPro" id="IPR036967">
    <property type="entry name" value="Ribosomal_uS11_sf"/>
</dbReference>
<feature type="compositionally biased region" description="Polar residues" evidence="4">
    <location>
        <begin position="57"/>
        <end position="75"/>
    </location>
</feature>
<dbReference type="GO" id="GO:0006412">
    <property type="term" value="P:translation"/>
    <property type="evidence" value="ECO:0007669"/>
    <property type="project" value="InterPro"/>
</dbReference>
<keyword evidence="2" id="KW-0689">Ribosomal protein</keyword>
<dbReference type="EMBL" id="KZ819604">
    <property type="protein sequence ID" value="PWN34064.1"/>
    <property type="molecule type" value="Genomic_DNA"/>
</dbReference>